<gene>
    <name evidence="1" type="ORF">D0Z67_20335</name>
</gene>
<dbReference type="STRING" id="73044.GCA_000725795_03057"/>
<organism evidence="1 2">
    <name type="scientific">Streptomyces seoulensis</name>
    <dbReference type="NCBI Taxonomy" id="73044"/>
    <lineage>
        <taxon>Bacteria</taxon>
        <taxon>Bacillati</taxon>
        <taxon>Actinomycetota</taxon>
        <taxon>Actinomycetes</taxon>
        <taxon>Kitasatosporales</taxon>
        <taxon>Streptomycetaceae</taxon>
        <taxon>Streptomyces</taxon>
    </lineage>
</organism>
<dbReference type="OrthoDB" id="5103427at2"/>
<reference evidence="1 2" key="1">
    <citation type="submission" date="2018-08" db="EMBL/GenBank/DDBJ databases">
        <title>The complete genome sequence of Streptomyces seoulensis, a pioneer strain for nickel superoxide dismutase discovery.</title>
        <authorList>
            <person name="Shin J."/>
            <person name="Lee J.-S."/>
            <person name="Lee E.-J."/>
            <person name="Youn H.-D."/>
        </authorList>
    </citation>
    <scope>NUCLEOTIDE SEQUENCE [LARGE SCALE GENOMIC DNA]</scope>
    <source>
        <strain evidence="1 2">KCTC 9819</strain>
    </source>
</reference>
<dbReference type="Pfam" id="PF19674">
    <property type="entry name" value="DUF6177"/>
    <property type="match status" value="1"/>
</dbReference>
<dbReference type="KEGG" id="sseo:D0Z67_20335"/>
<dbReference type="AlphaFoldDB" id="A0A4P6U2U9"/>
<proteinExistence type="predicted"/>
<dbReference type="InterPro" id="IPR046175">
    <property type="entry name" value="DUF6177"/>
</dbReference>
<dbReference type="Proteomes" id="UP000292547">
    <property type="component" value="Chromosome"/>
</dbReference>
<dbReference type="EMBL" id="CP032229">
    <property type="protein sequence ID" value="QBJ92408.1"/>
    <property type="molecule type" value="Genomic_DNA"/>
</dbReference>
<name>A0A4P6U2U9_STRSO</name>
<accession>A0A4P6U2U9</accession>
<dbReference type="RefSeq" id="WP_031181281.1">
    <property type="nucleotide sequence ID" value="NZ_CP032229.1"/>
</dbReference>
<sequence>MTKDVIALTPKMPDTGALLAALHAGGPELGLTATDDGAVLQLCTADGRPLVSVEAPLLVHTPGEAERLLGSPAGVPAPPYWWTETRASTAVPAAESLAGSVCGRLTMLLGGTTWPPGAGHTARVTTPDEGARPSAASAPVLPVVDVLTDSTAVVLADRPVVPLTAWLSDLLRATTRSDRAFHLVTPPHVRLTLPLRTALGGTPNRWVVQDPAGGYHDGLSGVRLAWRDGTFAPFGTEAADAFTSRVTPDGHRQLTVSFRTVHAPDAGLELGGALEAAWRHLTGAPPAGWGTAEPVNLPWSRRQLTEAARDRAPAPAHLVVIGTPERPAIATHRVTRTTAGVAEDTTLTLGYTAPDEVPLDVLEALAEKLVTEHGLTTMLTTLRRARADLTLPPHLEPPPLPVAFTLGARDIRTIGLTHARRPPLAVRPRQLGPATAPALHYPLGDGTDAAAWTALQVLSDHLKAGSPA</sequence>
<evidence type="ECO:0000313" key="2">
    <source>
        <dbReference type="Proteomes" id="UP000292547"/>
    </source>
</evidence>
<keyword evidence="2" id="KW-1185">Reference proteome</keyword>
<protein>
    <submittedName>
        <fullName evidence="1">Uncharacterized protein</fullName>
    </submittedName>
</protein>
<dbReference type="GeneID" id="300101258"/>
<evidence type="ECO:0000313" key="1">
    <source>
        <dbReference type="EMBL" id="QBJ92408.1"/>
    </source>
</evidence>